<evidence type="ECO:0000313" key="2">
    <source>
        <dbReference type="Proteomes" id="UP000054166"/>
    </source>
</evidence>
<gene>
    <name evidence="1" type="ORF">PILCRDRAFT_99203</name>
</gene>
<dbReference type="Pfam" id="PF01564">
    <property type="entry name" value="Spermine_synth"/>
    <property type="match status" value="1"/>
</dbReference>
<reference evidence="2" key="2">
    <citation type="submission" date="2015-01" db="EMBL/GenBank/DDBJ databases">
        <title>Evolutionary Origins and Diversification of the Mycorrhizal Mutualists.</title>
        <authorList>
            <consortium name="DOE Joint Genome Institute"/>
            <consortium name="Mycorrhizal Genomics Consortium"/>
            <person name="Kohler A."/>
            <person name="Kuo A."/>
            <person name="Nagy L.G."/>
            <person name="Floudas D."/>
            <person name="Copeland A."/>
            <person name="Barry K.W."/>
            <person name="Cichocki N."/>
            <person name="Veneault-Fourrey C."/>
            <person name="LaButti K."/>
            <person name="Lindquist E.A."/>
            <person name="Lipzen A."/>
            <person name="Lundell T."/>
            <person name="Morin E."/>
            <person name="Murat C."/>
            <person name="Riley R."/>
            <person name="Ohm R."/>
            <person name="Sun H."/>
            <person name="Tunlid A."/>
            <person name="Henrissat B."/>
            <person name="Grigoriev I.V."/>
            <person name="Hibbett D.S."/>
            <person name="Martin F."/>
        </authorList>
    </citation>
    <scope>NUCLEOTIDE SEQUENCE [LARGE SCALE GENOMIC DNA]</scope>
    <source>
        <strain evidence="2">F 1598</strain>
    </source>
</reference>
<dbReference type="InParanoid" id="A0A0C3ENG3"/>
<dbReference type="GO" id="GO:0005829">
    <property type="term" value="C:cytosol"/>
    <property type="evidence" value="ECO:0007669"/>
    <property type="project" value="TreeGrafter"/>
</dbReference>
<dbReference type="Proteomes" id="UP000054166">
    <property type="component" value="Unassembled WGS sequence"/>
</dbReference>
<dbReference type="STRING" id="765440.A0A0C3ENG3"/>
<sequence length="170" mass="19034">MIVHLPLASLLNLKKVLVIGGVVREVLKHNTAAFQVSKTYLPCMLSFLSSPRVIVFIGDGFKFLVDNESTYDVVIIDSFNPVGPIECLFEKPSKSYTMLSLQEDTSLPKMTAAIFPIAEYAYTTTPMYPSSQNSFMVCLQDAKKNLRMPDENVHNAAFILPEFGWTMVED</sequence>
<organism evidence="1 2">
    <name type="scientific">Piloderma croceum (strain F 1598)</name>
    <dbReference type="NCBI Taxonomy" id="765440"/>
    <lineage>
        <taxon>Eukaryota</taxon>
        <taxon>Fungi</taxon>
        <taxon>Dikarya</taxon>
        <taxon>Basidiomycota</taxon>
        <taxon>Agaricomycotina</taxon>
        <taxon>Agaricomycetes</taxon>
        <taxon>Agaricomycetidae</taxon>
        <taxon>Atheliales</taxon>
        <taxon>Atheliaceae</taxon>
        <taxon>Piloderma</taxon>
    </lineage>
</organism>
<name>A0A0C3ENG3_PILCF</name>
<proteinExistence type="predicted"/>
<dbReference type="OrthoDB" id="2747274at2759"/>
<protein>
    <recommendedName>
        <fullName evidence="3">PABS domain-containing protein</fullName>
    </recommendedName>
</protein>
<dbReference type="Gene3D" id="3.40.50.150">
    <property type="entry name" value="Vaccinia Virus protein VP39"/>
    <property type="match status" value="1"/>
</dbReference>
<dbReference type="PANTHER" id="PTHR11558">
    <property type="entry name" value="SPERMIDINE/SPERMINE SYNTHASE"/>
    <property type="match status" value="1"/>
</dbReference>
<dbReference type="GO" id="GO:0008295">
    <property type="term" value="P:spermidine biosynthetic process"/>
    <property type="evidence" value="ECO:0007669"/>
    <property type="project" value="TreeGrafter"/>
</dbReference>
<dbReference type="PANTHER" id="PTHR11558:SF11">
    <property type="entry name" value="SPERMIDINE SYNTHASE"/>
    <property type="match status" value="1"/>
</dbReference>
<dbReference type="InterPro" id="IPR001045">
    <property type="entry name" value="Spermi_synthase"/>
</dbReference>
<evidence type="ECO:0008006" key="3">
    <source>
        <dbReference type="Google" id="ProtNLM"/>
    </source>
</evidence>
<dbReference type="HOGENOM" id="CLU_048199_0_0_1"/>
<dbReference type="SUPFAM" id="SSF53335">
    <property type="entry name" value="S-adenosyl-L-methionine-dependent methyltransferases"/>
    <property type="match status" value="1"/>
</dbReference>
<reference evidence="1 2" key="1">
    <citation type="submission" date="2014-04" db="EMBL/GenBank/DDBJ databases">
        <authorList>
            <consortium name="DOE Joint Genome Institute"/>
            <person name="Kuo A."/>
            <person name="Tarkka M."/>
            <person name="Buscot F."/>
            <person name="Kohler A."/>
            <person name="Nagy L.G."/>
            <person name="Floudas D."/>
            <person name="Copeland A."/>
            <person name="Barry K.W."/>
            <person name="Cichocki N."/>
            <person name="Veneault-Fourrey C."/>
            <person name="LaButti K."/>
            <person name="Lindquist E.A."/>
            <person name="Lipzen A."/>
            <person name="Lundell T."/>
            <person name="Morin E."/>
            <person name="Murat C."/>
            <person name="Sun H."/>
            <person name="Tunlid A."/>
            <person name="Henrissat B."/>
            <person name="Grigoriev I.V."/>
            <person name="Hibbett D.S."/>
            <person name="Martin F."/>
            <person name="Nordberg H.P."/>
            <person name="Cantor M.N."/>
            <person name="Hua S.X."/>
        </authorList>
    </citation>
    <scope>NUCLEOTIDE SEQUENCE [LARGE SCALE GENOMIC DNA]</scope>
    <source>
        <strain evidence="1 2">F 1598</strain>
    </source>
</reference>
<dbReference type="GO" id="GO:0004766">
    <property type="term" value="F:spermidine synthase activity"/>
    <property type="evidence" value="ECO:0007669"/>
    <property type="project" value="TreeGrafter"/>
</dbReference>
<keyword evidence="2" id="KW-1185">Reference proteome</keyword>
<accession>A0A0C3ENG3</accession>
<dbReference type="InterPro" id="IPR029063">
    <property type="entry name" value="SAM-dependent_MTases_sf"/>
</dbReference>
<dbReference type="AlphaFoldDB" id="A0A0C3ENG3"/>
<dbReference type="EMBL" id="KN833066">
    <property type="protein sequence ID" value="KIM74095.1"/>
    <property type="molecule type" value="Genomic_DNA"/>
</dbReference>
<evidence type="ECO:0000313" key="1">
    <source>
        <dbReference type="EMBL" id="KIM74095.1"/>
    </source>
</evidence>
<dbReference type="FunCoup" id="A0A0C3ENG3">
    <property type="interactions" value="505"/>
</dbReference>